<dbReference type="PANTHER" id="PTHR18964:SF165">
    <property type="entry name" value="BETA-GLUCOSIDE KINASE"/>
    <property type="match status" value="1"/>
</dbReference>
<dbReference type="Proteomes" id="UP001597427">
    <property type="component" value="Unassembled WGS sequence"/>
</dbReference>
<dbReference type="Gene3D" id="3.30.420.40">
    <property type="match status" value="2"/>
</dbReference>
<dbReference type="RefSeq" id="WP_379978661.1">
    <property type="nucleotide sequence ID" value="NZ_JBHUMO010000001.1"/>
</dbReference>
<protein>
    <submittedName>
        <fullName evidence="2">ROK family protein</fullName>
    </submittedName>
</protein>
<accession>A0ABW5TGT1</accession>
<comment type="caution">
    <text evidence="2">The sequence shown here is derived from an EMBL/GenBank/DDBJ whole genome shotgun (WGS) entry which is preliminary data.</text>
</comment>
<dbReference type="EMBL" id="JBHUMO010000001">
    <property type="protein sequence ID" value="MFD2727838.1"/>
    <property type="molecule type" value="Genomic_DNA"/>
</dbReference>
<dbReference type="PANTHER" id="PTHR18964">
    <property type="entry name" value="ROK (REPRESSOR, ORF, KINASE) FAMILY"/>
    <property type="match status" value="1"/>
</dbReference>
<proteinExistence type="inferred from homology"/>
<dbReference type="Pfam" id="PF00480">
    <property type="entry name" value="ROK"/>
    <property type="match status" value="1"/>
</dbReference>
<name>A0ABW5TGT1_9ENTE</name>
<reference evidence="3" key="1">
    <citation type="journal article" date="2019" name="Int. J. Syst. Evol. Microbiol.">
        <title>The Global Catalogue of Microorganisms (GCM) 10K type strain sequencing project: providing services to taxonomists for standard genome sequencing and annotation.</title>
        <authorList>
            <consortium name="The Broad Institute Genomics Platform"/>
            <consortium name="The Broad Institute Genome Sequencing Center for Infectious Disease"/>
            <person name="Wu L."/>
            <person name="Ma J."/>
        </authorList>
    </citation>
    <scope>NUCLEOTIDE SEQUENCE [LARGE SCALE GENOMIC DNA]</scope>
    <source>
        <strain evidence="3">TISTR 932</strain>
    </source>
</reference>
<evidence type="ECO:0000313" key="3">
    <source>
        <dbReference type="Proteomes" id="UP001597427"/>
    </source>
</evidence>
<evidence type="ECO:0000256" key="1">
    <source>
        <dbReference type="ARBA" id="ARBA00006479"/>
    </source>
</evidence>
<dbReference type="InterPro" id="IPR000600">
    <property type="entry name" value="ROK"/>
</dbReference>
<dbReference type="InterPro" id="IPR043129">
    <property type="entry name" value="ATPase_NBD"/>
</dbReference>
<dbReference type="SUPFAM" id="SSF53067">
    <property type="entry name" value="Actin-like ATPase domain"/>
    <property type="match status" value="1"/>
</dbReference>
<sequence>MFIGIDIGGTTIKYGLVDDQGRVSTKNSVQTSHIKDDLIHQLVTIIDNYKDEEIDGVGISAPGIIQKNGLMTTAGSIHSLYGTNLKMVLEEKVNLPISIINDANAVAIAEKWIGNAKDFENYLCVVLGTGIGGGIVIDGKLFSGAHGMAGEFGWMLIDRLPEEDIEKVSYNQRAAVVGGLCHQYNLKKHLENLEAEDVDVYDAFEIMNRAKNGEKVAQSVLEQFYTDLSVGLMNLMCNFDPEAILIGGGISGNEEFSNQLKQRLEELLSKHESFHRLKNIIQIPIIPTKLQNDAGMIGAVYTLKQFL</sequence>
<gene>
    <name evidence="2" type="ORF">ACFSR0_00075</name>
</gene>
<comment type="similarity">
    <text evidence="1">Belongs to the ROK (NagC/XylR) family.</text>
</comment>
<organism evidence="2 3">
    <name type="scientific">Enterococcus camelliae</name>
    <dbReference type="NCBI Taxonomy" id="453959"/>
    <lineage>
        <taxon>Bacteria</taxon>
        <taxon>Bacillati</taxon>
        <taxon>Bacillota</taxon>
        <taxon>Bacilli</taxon>
        <taxon>Lactobacillales</taxon>
        <taxon>Enterococcaceae</taxon>
        <taxon>Enterococcus</taxon>
    </lineage>
</organism>
<keyword evidence="3" id="KW-1185">Reference proteome</keyword>
<evidence type="ECO:0000313" key="2">
    <source>
        <dbReference type="EMBL" id="MFD2727838.1"/>
    </source>
</evidence>